<feature type="compositionally biased region" description="Basic and acidic residues" evidence="2">
    <location>
        <begin position="177"/>
        <end position="193"/>
    </location>
</feature>
<dbReference type="Gramene" id="EFJ15369">
    <property type="protein sequence ID" value="EFJ15369"/>
    <property type="gene ID" value="SELMODRAFT_422789"/>
</dbReference>
<organism evidence="6">
    <name type="scientific">Selaginella moellendorffii</name>
    <name type="common">Spikemoss</name>
    <dbReference type="NCBI Taxonomy" id="88036"/>
    <lineage>
        <taxon>Eukaryota</taxon>
        <taxon>Viridiplantae</taxon>
        <taxon>Streptophyta</taxon>
        <taxon>Embryophyta</taxon>
        <taxon>Tracheophyta</taxon>
        <taxon>Lycopodiopsida</taxon>
        <taxon>Selaginellales</taxon>
        <taxon>Selaginellaceae</taxon>
        <taxon>Selaginella</taxon>
    </lineage>
</organism>
<feature type="region of interest" description="Disordered" evidence="2">
    <location>
        <begin position="293"/>
        <end position="352"/>
    </location>
</feature>
<dbReference type="SMART" id="SM00293">
    <property type="entry name" value="PWWP"/>
    <property type="match status" value="1"/>
</dbReference>
<feature type="region of interest" description="Disordered" evidence="2">
    <location>
        <begin position="233"/>
        <end position="264"/>
    </location>
</feature>
<evidence type="ECO:0000313" key="6">
    <source>
        <dbReference type="Proteomes" id="UP000001514"/>
    </source>
</evidence>
<keyword evidence="6" id="KW-1185">Reference proteome</keyword>
<evidence type="ECO:0000313" key="5">
    <source>
        <dbReference type="EMBL" id="EFJ15369.1"/>
    </source>
</evidence>
<dbReference type="PANTHER" id="PTHR12550:SF70">
    <property type="entry name" value="JIL-1 ANCHORING AND STABILIZING PROTEIN, ISOFORM A"/>
    <property type="match status" value="1"/>
</dbReference>
<feature type="compositionally biased region" description="Basic and acidic residues" evidence="2">
    <location>
        <begin position="114"/>
        <end position="128"/>
    </location>
</feature>
<dbReference type="PANTHER" id="PTHR12550">
    <property type="entry name" value="HEPATOMA-DERIVED GROWTH FACTOR-RELATED"/>
    <property type="match status" value="1"/>
</dbReference>
<feature type="region of interest" description="Disordered" evidence="2">
    <location>
        <begin position="884"/>
        <end position="908"/>
    </location>
</feature>
<dbReference type="InterPro" id="IPR006569">
    <property type="entry name" value="CID_dom"/>
</dbReference>
<dbReference type="SMART" id="SM00582">
    <property type="entry name" value="RPR"/>
    <property type="match status" value="1"/>
</dbReference>
<dbReference type="EMBL" id="GL377623">
    <property type="protein sequence ID" value="EFJ15369.1"/>
    <property type="molecule type" value="Genomic_DNA"/>
</dbReference>
<feature type="region of interest" description="Disordered" evidence="2">
    <location>
        <begin position="113"/>
        <end position="133"/>
    </location>
</feature>
<feature type="coiled-coil region" evidence="1">
    <location>
        <begin position="621"/>
        <end position="648"/>
    </location>
</feature>
<dbReference type="PROSITE" id="PS51391">
    <property type="entry name" value="CID"/>
    <property type="match status" value="1"/>
</dbReference>
<dbReference type="Pfam" id="PF04818">
    <property type="entry name" value="CID"/>
    <property type="match status" value="1"/>
</dbReference>
<protein>
    <recommendedName>
        <fullName evidence="7">PWWP domain-containing protein</fullName>
    </recommendedName>
</protein>
<dbReference type="Proteomes" id="UP000001514">
    <property type="component" value="Unassembled WGS sequence"/>
</dbReference>
<feature type="compositionally biased region" description="Basic and acidic residues" evidence="2">
    <location>
        <begin position="343"/>
        <end position="352"/>
    </location>
</feature>
<dbReference type="GO" id="GO:0006338">
    <property type="term" value="P:chromatin remodeling"/>
    <property type="evidence" value="ECO:0000318"/>
    <property type="project" value="GO_Central"/>
</dbReference>
<dbReference type="GO" id="GO:0005634">
    <property type="term" value="C:nucleus"/>
    <property type="evidence" value="ECO:0000318"/>
    <property type="project" value="GO_Central"/>
</dbReference>
<dbReference type="Pfam" id="PF00855">
    <property type="entry name" value="PWWP"/>
    <property type="match status" value="1"/>
</dbReference>
<evidence type="ECO:0000259" key="3">
    <source>
        <dbReference type="PROSITE" id="PS50812"/>
    </source>
</evidence>
<dbReference type="HOGENOM" id="CLU_005040_0_0_1"/>
<dbReference type="Gene3D" id="1.25.40.90">
    <property type="match status" value="1"/>
</dbReference>
<dbReference type="InterPro" id="IPR008942">
    <property type="entry name" value="ENTH_VHS"/>
</dbReference>
<name>D8SJJ4_SELML</name>
<feature type="region of interest" description="Disordered" evidence="2">
    <location>
        <begin position="148"/>
        <end position="193"/>
    </location>
</feature>
<proteinExistence type="predicted"/>
<dbReference type="InParanoid" id="D8SJJ4"/>
<feature type="compositionally biased region" description="Pro residues" evidence="2">
    <location>
        <begin position="885"/>
        <end position="904"/>
    </location>
</feature>
<dbReference type="SUPFAM" id="SSF63748">
    <property type="entry name" value="Tudor/PWWP/MBT"/>
    <property type="match status" value="1"/>
</dbReference>
<sequence length="918" mass="103067">MAKKRAKGSSAAIAAAQWKIGDLVLAKVKGFPAWPAQVSRAEDFGRQRNPAKVFVVFFGTKQIRFCQHSEISAFTVEARAALHARTLSKCVPSDLKRAVKEICEVADESGELTVTRELDQPGSDKDNDVQSSSNVDNIQAAGTLAQSLESRKGNGANVHLSRPDSGRGKRKRSTVQIEERTDGRDSHLNQRDWESSCTNSCNSMLEGGNQGVPLVDKVLTNFAFHEELDSFNNGVLEEDEREKSDLQESQQHPPKFSWLRHSSRSSTKFRRRTLNFSSIKICQKRKRQIATKRLQAKVVSSSSDSDEDDDDPDYAEGFGDSLERKPGELKTAAVKKQRTGWSEQRKRPEPVVEEISDKHLPLVKRASARIIHEGCCDRKPWHEPRQKRFPKKQCLEGSDLQDLKTSNMGDKRQFPLKAEKYRLRSSLTDSEAPLPPCKRRQRVLEVMTGGTEGSEDEEAAKPKAGTTSRSSRLLKNGKGSSRADVPVKSLQGPKTLRPDTTLKKLKNQKAQLGCETSREEHLPRRTLFKRRLVRNNLAVEDHELSVDYLNVTHSASRFYCEDVNRVREAYEAAKEKKQKLASKNTSAPSTSMKYYLAVSHSKQNFSVPSMLYSRKSDPHREAALSAEADSAQDALEGLLDNLSRAKDSIGRVTRQAVDCARLGTSEQAIDIIARRLETEKSFHRRIDLFLAIDSIAQWSHNQKGTAAGAYSSLIQNTLPRLLSAAAPPGNFARENRRQCLKVLQQWLERNVFPESVVRHFMREIEFHDADKPANLNAGQRPCRTERPLNDPIREMEGMQVDEYGSNASFPLPGLAMQRGPEDDEYSGGKIGGEDEELAPDPAGQSRYPHVLEQVDGELEMEDVSPVVEINWARHYDGHLFYLQAPPLPSSPPPCTPPPPPLPPPDRFDQRYYRFGYTT</sequence>
<accession>D8SJJ4</accession>
<evidence type="ECO:0000259" key="4">
    <source>
        <dbReference type="PROSITE" id="PS51391"/>
    </source>
</evidence>
<dbReference type="AlphaFoldDB" id="D8SJJ4"/>
<feature type="region of interest" description="Disordered" evidence="2">
    <location>
        <begin position="814"/>
        <end position="845"/>
    </location>
</feature>
<gene>
    <name evidence="5" type="ORF">SELMODRAFT_422789</name>
</gene>
<evidence type="ECO:0000256" key="2">
    <source>
        <dbReference type="SAM" id="MobiDB-lite"/>
    </source>
</evidence>
<feature type="compositionally biased region" description="Acidic residues" evidence="2">
    <location>
        <begin position="304"/>
        <end position="314"/>
    </location>
</feature>
<dbReference type="Gene3D" id="2.30.30.140">
    <property type="match status" value="1"/>
</dbReference>
<evidence type="ECO:0008006" key="7">
    <source>
        <dbReference type="Google" id="ProtNLM"/>
    </source>
</evidence>
<evidence type="ECO:0000256" key="1">
    <source>
        <dbReference type="SAM" id="Coils"/>
    </source>
</evidence>
<reference evidence="5 6" key="1">
    <citation type="journal article" date="2011" name="Science">
        <title>The Selaginella genome identifies genetic changes associated with the evolution of vascular plants.</title>
        <authorList>
            <person name="Banks J.A."/>
            <person name="Nishiyama T."/>
            <person name="Hasebe M."/>
            <person name="Bowman J.L."/>
            <person name="Gribskov M."/>
            <person name="dePamphilis C."/>
            <person name="Albert V.A."/>
            <person name="Aono N."/>
            <person name="Aoyama T."/>
            <person name="Ambrose B.A."/>
            <person name="Ashton N.W."/>
            <person name="Axtell M.J."/>
            <person name="Barker E."/>
            <person name="Barker M.S."/>
            <person name="Bennetzen J.L."/>
            <person name="Bonawitz N.D."/>
            <person name="Chapple C."/>
            <person name="Cheng C."/>
            <person name="Correa L.G."/>
            <person name="Dacre M."/>
            <person name="DeBarry J."/>
            <person name="Dreyer I."/>
            <person name="Elias M."/>
            <person name="Engstrom E.M."/>
            <person name="Estelle M."/>
            <person name="Feng L."/>
            <person name="Finet C."/>
            <person name="Floyd S.K."/>
            <person name="Frommer W.B."/>
            <person name="Fujita T."/>
            <person name="Gramzow L."/>
            <person name="Gutensohn M."/>
            <person name="Harholt J."/>
            <person name="Hattori M."/>
            <person name="Heyl A."/>
            <person name="Hirai T."/>
            <person name="Hiwatashi Y."/>
            <person name="Ishikawa M."/>
            <person name="Iwata M."/>
            <person name="Karol K.G."/>
            <person name="Koehler B."/>
            <person name="Kolukisaoglu U."/>
            <person name="Kubo M."/>
            <person name="Kurata T."/>
            <person name="Lalonde S."/>
            <person name="Li K."/>
            <person name="Li Y."/>
            <person name="Litt A."/>
            <person name="Lyons E."/>
            <person name="Manning G."/>
            <person name="Maruyama T."/>
            <person name="Michael T.P."/>
            <person name="Mikami K."/>
            <person name="Miyazaki S."/>
            <person name="Morinaga S."/>
            <person name="Murata T."/>
            <person name="Mueller-Roeber B."/>
            <person name="Nelson D.R."/>
            <person name="Obara M."/>
            <person name="Oguri Y."/>
            <person name="Olmstead R.G."/>
            <person name="Onodera N."/>
            <person name="Petersen B.L."/>
            <person name="Pils B."/>
            <person name="Prigge M."/>
            <person name="Rensing S.A."/>
            <person name="Riano-Pachon D.M."/>
            <person name="Roberts A.W."/>
            <person name="Sato Y."/>
            <person name="Scheller H.V."/>
            <person name="Schulz B."/>
            <person name="Schulz C."/>
            <person name="Shakirov E.V."/>
            <person name="Shibagaki N."/>
            <person name="Shinohara N."/>
            <person name="Shippen D.E."/>
            <person name="Soerensen I."/>
            <person name="Sotooka R."/>
            <person name="Sugimoto N."/>
            <person name="Sugita M."/>
            <person name="Sumikawa N."/>
            <person name="Tanurdzic M."/>
            <person name="Theissen G."/>
            <person name="Ulvskov P."/>
            <person name="Wakazuki S."/>
            <person name="Weng J.K."/>
            <person name="Willats W.W."/>
            <person name="Wipf D."/>
            <person name="Wolf P.G."/>
            <person name="Yang L."/>
            <person name="Zimmer A.D."/>
            <person name="Zhu Q."/>
            <person name="Mitros T."/>
            <person name="Hellsten U."/>
            <person name="Loque D."/>
            <person name="Otillar R."/>
            <person name="Salamov A."/>
            <person name="Schmutz J."/>
            <person name="Shapiro H."/>
            <person name="Lindquist E."/>
            <person name="Lucas S."/>
            <person name="Rokhsar D."/>
            <person name="Grigoriev I.V."/>
        </authorList>
    </citation>
    <scope>NUCLEOTIDE SEQUENCE [LARGE SCALE GENOMIC DNA]</scope>
</reference>
<dbReference type="STRING" id="88036.D8SJJ4"/>
<dbReference type="eggNOG" id="KOG1904">
    <property type="taxonomic scope" value="Eukaryota"/>
</dbReference>
<dbReference type="PROSITE" id="PS50812">
    <property type="entry name" value="PWWP"/>
    <property type="match status" value="1"/>
</dbReference>
<keyword evidence="1" id="KW-0175">Coiled coil</keyword>
<dbReference type="KEGG" id="smo:SELMODRAFT_422789"/>
<feature type="region of interest" description="Disordered" evidence="2">
    <location>
        <begin position="448"/>
        <end position="498"/>
    </location>
</feature>
<dbReference type="CDD" id="cd20147">
    <property type="entry name" value="PWWP_HULK"/>
    <property type="match status" value="1"/>
</dbReference>
<feature type="domain" description="PWWP" evidence="3">
    <location>
        <begin position="20"/>
        <end position="65"/>
    </location>
</feature>
<feature type="domain" description="CID" evidence="4">
    <location>
        <begin position="627"/>
        <end position="768"/>
    </location>
</feature>
<dbReference type="InterPro" id="IPR000313">
    <property type="entry name" value="PWWP_dom"/>
</dbReference>
<dbReference type="FunCoup" id="D8SJJ4">
    <property type="interactions" value="2005"/>
</dbReference>